<evidence type="ECO:0000313" key="2">
    <source>
        <dbReference type="EMBL" id="KAK9288770.1"/>
    </source>
</evidence>
<evidence type="ECO:0000256" key="1">
    <source>
        <dbReference type="SAM" id="MobiDB-lite"/>
    </source>
</evidence>
<dbReference type="AlphaFoldDB" id="A0AAP0S7J2"/>
<feature type="compositionally biased region" description="Pro residues" evidence="1">
    <location>
        <begin position="13"/>
        <end position="22"/>
    </location>
</feature>
<evidence type="ECO:0000313" key="3">
    <source>
        <dbReference type="Proteomes" id="UP001415857"/>
    </source>
</evidence>
<protein>
    <submittedName>
        <fullName evidence="2">Uncharacterized protein</fullName>
    </submittedName>
</protein>
<comment type="caution">
    <text evidence="2">The sequence shown here is derived from an EMBL/GenBank/DDBJ whole genome shotgun (WGS) entry which is preliminary data.</text>
</comment>
<dbReference type="EMBL" id="JBBPBK010000003">
    <property type="protein sequence ID" value="KAK9288770.1"/>
    <property type="molecule type" value="Genomic_DNA"/>
</dbReference>
<feature type="region of interest" description="Disordered" evidence="1">
    <location>
        <begin position="366"/>
        <end position="403"/>
    </location>
</feature>
<feature type="compositionally biased region" description="Polar residues" evidence="1">
    <location>
        <begin position="117"/>
        <end position="127"/>
    </location>
</feature>
<organism evidence="2 3">
    <name type="scientific">Liquidambar formosana</name>
    <name type="common">Formosan gum</name>
    <dbReference type="NCBI Taxonomy" id="63359"/>
    <lineage>
        <taxon>Eukaryota</taxon>
        <taxon>Viridiplantae</taxon>
        <taxon>Streptophyta</taxon>
        <taxon>Embryophyta</taxon>
        <taxon>Tracheophyta</taxon>
        <taxon>Spermatophyta</taxon>
        <taxon>Magnoliopsida</taxon>
        <taxon>eudicotyledons</taxon>
        <taxon>Gunneridae</taxon>
        <taxon>Pentapetalae</taxon>
        <taxon>Saxifragales</taxon>
        <taxon>Altingiaceae</taxon>
        <taxon>Liquidambar</taxon>
    </lineage>
</organism>
<feature type="compositionally biased region" description="Low complexity" evidence="1">
    <location>
        <begin position="47"/>
        <end position="56"/>
    </location>
</feature>
<dbReference type="PANTHER" id="PTHR36022">
    <property type="entry name" value="GPI-ANCHORED ADHESIN-LIKE PROTEIN"/>
    <property type="match status" value="1"/>
</dbReference>
<feature type="region of interest" description="Disordered" evidence="1">
    <location>
        <begin position="70"/>
        <end position="163"/>
    </location>
</feature>
<reference evidence="2 3" key="1">
    <citation type="journal article" date="2024" name="Plant J.">
        <title>Genome sequences and population genomics reveal climatic adaptation and genomic divergence between two closely related sweetgum species.</title>
        <authorList>
            <person name="Xu W.Q."/>
            <person name="Ren C.Q."/>
            <person name="Zhang X.Y."/>
            <person name="Comes H.P."/>
            <person name="Liu X.H."/>
            <person name="Li Y.G."/>
            <person name="Kettle C.J."/>
            <person name="Jalonen R."/>
            <person name="Gaisberger H."/>
            <person name="Ma Y.Z."/>
            <person name="Qiu Y.X."/>
        </authorList>
    </citation>
    <scope>NUCLEOTIDE SEQUENCE [LARGE SCALE GENOMIC DNA]</scope>
    <source>
        <strain evidence="2">Hangzhou</strain>
    </source>
</reference>
<feature type="region of interest" description="Disordered" evidence="1">
    <location>
        <begin position="1"/>
        <end position="56"/>
    </location>
</feature>
<accession>A0AAP0S7J2</accession>
<feature type="compositionally biased region" description="Low complexity" evidence="1">
    <location>
        <begin position="98"/>
        <end position="115"/>
    </location>
</feature>
<feature type="compositionally biased region" description="Low complexity" evidence="1">
    <location>
        <begin position="366"/>
        <end position="384"/>
    </location>
</feature>
<sequence>MNLSKTGRKWSPAPVPVLPPPTSDLEIQRKKKQSPRSPLKDLNGITSCSSSNASSMSIEAPRGCLRLFLSNSSSSSSRTPLHRSKTLSKTPKSAPIVRPSKPSRSKPPNKNPLKPTISANPERPTSQKLHKSKKNPPCLYQWQSGKKPNPKISQRPKPSPVLDTNDIFVNKLASGFGELKHQQRQCLLRTADEGEPTKFRLSGLKSGNDENFTPVSKLVSGSGLDCTFDKLIGENSNTTTTTTPPVEASVSPEIQCGSSVVSTTPAVCYGAGYIVSGVTDKRKCRSRGILAVGENDSGFSRTKDFDGFNNDGENVVGDGNSSRLSIIPLPTEASMHWLLSPRNEEDDDGPKGLSDNGSHRFQRLMGSASLHSPSSPSSVHGFSSDVCNPGSSTKIDRRRSKTSLLSPSVLPEFQGFVGSSYCPHATPSCEAAISQEEKKYRYNLAGENSPFSMDSLGSGNVIRTPQSDSSSDRQIDLNWLNVVNHQKHQLECELDSVAEVLQMTSFSPKSQKSMWDPTSSSFQFDCLTTPSNSIDFTLLQKTWDYEASWISNSTLENVSQSHMRISWREGLVSRLFEMDELDCCRCLSDEEEDAKDCSNDQFKPHLNPKLTDDVRSDQSLTNTFGSPKFVDHGPGIGGKGKENFPLQKSSLCAESISTDGGGLVVSGDSDWTLCYKNELFEV</sequence>
<dbReference type="PANTHER" id="PTHR36022:SF1">
    <property type="entry name" value="GPI-ANCHORED ADHESIN-LIKE PROTEIN"/>
    <property type="match status" value="1"/>
</dbReference>
<name>A0AAP0S7J2_LIQFO</name>
<gene>
    <name evidence="2" type="ORF">L1049_017234</name>
</gene>
<keyword evidence="3" id="KW-1185">Reference proteome</keyword>
<dbReference type="Proteomes" id="UP001415857">
    <property type="component" value="Unassembled WGS sequence"/>
</dbReference>
<proteinExistence type="predicted"/>